<accession>A0ABN6LD27</accession>
<dbReference type="PANTHER" id="PTHR40254:SF1">
    <property type="entry name" value="BLR0577 PROTEIN"/>
    <property type="match status" value="1"/>
</dbReference>
<dbReference type="SUPFAM" id="SSF51905">
    <property type="entry name" value="FAD/NAD(P)-binding domain"/>
    <property type="match status" value="1"/>
</dbReference>
<keyword evidence="3" id="KW-1185">Reference proteome</keyword>
<dbReference type="Proteomes" id="UP001354989">
    <property type="component" value="Plasmid pPP1"/>
</dbReference>
<gene>
    <name evidence="2" type="ORF">PEPS_33600</name>
</gene>
<dbReference type="InterPro" id="IPR036188">
    <property type="entry name" value="FAD/NAD-bd_sf"/>
</dbReference>
<keyword evidence="2" id="KW-0614">Plasmid</keyword>
<evidence type="ECO:0000259" key="1">
    <source>
        <dbReference type="Pfam" id="PF13454"/>
    </source>
</evidence>
<proteinExistence type="predicted"/>
<dbReference type="InterPro" id="IPR052189">
    <property type="entry name" value="L-asp_N-monooxygenase_NS-form"/>
</dbReference>
<name>A0ABN6LD27_9BACT</name>
<dbReference type="InterPro" id="IPR038732">
    <property type="entry name" value="HpyO/CreE_NAD-binding"/>
</dbReference>
<protein>
    <recommendedName>
        <fullName evidence="1">FAD-dependent urate hydroxylase HpyO/Asp monooxygenase CreE-like FAD/NAD(P)-binding domain-containing protein</fullName>
    </recommendedName>
</protein>
<organism evidence="2 3">
    <name type="scientific">Persicobacter psychrovividus</name>
    <dbReference type="NCBI Taxonomy" id="387638"/>
    <lineage>
        <taxon>Bacteria</taxon>
        <taxon>Pseudomonadati</taxon>
        <taxon>Bacteroidota</taxon>
        <taxon>Cytophagia</taxon>
        <taxon>Cytophagales</taxon>
        <taxon>Persicobacteraceae</taxon>
        <taxon>Persicobacter</taxon>
    </lineage>
</organism>
<evidence type="ECO:0000313" key="2">
    <source>
        <dbReference type="EMBL" id="BDD01080.1"/>
    </source>
</evidence>
<geneLocation type="plasmid" evidence="2 3">
    <name>pPP1</name>
</geneLocation>
<evidence type="ECO:0000313" key="3">
    <source>
        <dbReference type="Proteomes" id="UP001354989"/>
    </source>
</evidence>
<dbReference type="Pfam" id="PF13454">
    <property type="entry name" value="NAD_binding_9"/>
    <property type="match status" value="1"/>
</dbReference>
<dbReference type="RefSeq" id="WP_338398265.1">
    <property type="nucleotide sequence ID" value="NZ_AP025293.1"/>
</dbReference>
<feature type="domain" description="FAD-dependent urate hydroxylase HpyO/Asp monooxygenase CreE-like FAD/NAD(P)-binding" evidence="1">
    <location>
        <begin position="7"/>
        <end position="174"/>
    </location>
</feature>
<dbReference type="EMBL" id="AP025293">
    <property type="protein sequence ID" value="BDD01080.1"/>
    <property type="molecule type" value="Genomic_DNA"/>
</dbReference>
<sequence length="574" mass="63911">MQKKTLAIIGMGPRGLFALEQMVEQLQQQLDHVQIWLFETGSAWGCGPVYAPSQPATNWINIAERTLELPERPATSCMVEVPAFPSFLAWAEQWDQKETKADEQPDIYPPRAKIGRYLQARFYSLVLPLVQRQAVRLFQAEVCGLEWQPDHLRLSVGGQQHYRVDEALLTVGHQRTELDEQLERWQSATSLPTHLGVQPYPVSAFRAWDFEGNAPTGLGLRGFGLAMLDVVRAVGEWSGRFGQVVHGHMVYVRNKNQGLTIFPFSLDGLPLSAKPLNAALDKTYAPSPRILEALHEEVAHGASLETVGNLDFLIQPMAKIAAEIYVQHPQRWAEDQLSETAVAALLGEWLEHDHFEHPLILAQSRAAALALADFMGMAKGERWITLDYCMGQVWRHCQLTLFRALSFTKCPQGIFNQALALHERMKRYAYGPPVLGVAQMLAMISEGILNLKYVENPQVEVVTQGWKMQKGGSEVSLKYMVNTVLDSPNIAKVATPLIKNLRSDERVTKVAGALGFQVNENGMLTNSGTDEPLKVSVLGRLAKGTIIGVDSLVDCFGPRTTTWAKACAERLSKR</sequence>
<reference evidence="2 3" key="1">
    <citation type="submission" date="2021-12" db="EMBL/GenBank/DDBJ databases">
        <title>Genome sequencing of bacteria with rrn-lacking chromosome and rrn-plasmid.</title>
        <authorList>
            <person name="Anda M."/>
            <person name="Iwasaki W."/>
        </authorList>
    </citation>
    <scope>NUCLEOTIDE SEQUENCE [LARGE SCALE GENOMIC DNA]</scope>
    <source>
        <strain evidence="2 3">NBRC 101262</strain>
        <plasmid evidence="2 3">pPP1</plasmid>
    </source>
</reference>
<dbReference type="PANTHER" id="PTHR40254">
    <property type="entry name" value="BLR0577 PROTEIN"/>
    <property type="match status" value="1"/>
</dbReference>